<keyword evidence="3" id="KW-0347">Helicase</keyword>
<keyword evidence="1" id="KW-0378">Hydrolase</keyword>
<keyword evidence="4" id="KW-1185">Reference proteome</keyword>
<name>A0ABX0BPH0_9PSEU</name>
<dbReference type="Gene3D" id="3.40.50.10810">
    <property type="entry name" value="Tandem AAA-ATPase domain"/>
    <property type="match status" value="1"/>
</dbReference>
<dbReference type="Gene3D" id="3.40.50.300">
    <property type="entry name" value="P-loop containing nucleotide triphosphate hydrolases"/>
    <property type="match status" value="1"/>
</dbReference>
<dbReference type="InterPro" id="IPR000330">
    <property type="entry name" value="SNF2_N"/>
</dbReference>
<dbReference type="PANTHER" id="PTHR45766">
    <property type="entry name" value="DNA ANNEALING HELICASE AND ENDONUCLEASE ZRANB3 FAMILY MEMBER"/>
    <property type="match status" value="1"/>
</dbReference>
<dbReference type="InterPro" id="IPR001650">
    <property type="entry name" value="Helicase_C-like"/>
</dbReference>
<evidence type="ECO:0000256" key="1">
    <source>
        <dbReference type="ARBA" id="ARBA00022801"/>
    </source>
</evidence>
<sequence>MAGASPSLVLAFDQTRTRAELRAQAPYRESLASLMARFPGGRMVDRLAAQVPIDEFLSGLEELASWPEPATVVWEEDFRIRALGLLQDAERSEQILAGDLEGGQVSPEDVPAILGTGWTADLTEFQRRDIAKLLSLGHGANFSVPGAGKTRVALGVFSALREQRQVDRVLVVSPKSAYEAWVDESQECFGDGFTVQFLGRAGFRAADLLIVNYERLGRSLEILADWLDAGPALMILDEAHRMKLGTAGVYGMACMSLAPLSKARLILTGTPAPNGARDLESLLAFVWPGRGRRVVSQAVEGGNLDYASRVLKPMYTRTTKQELGLPPVSLRVRTVDMPPLHREIYDALLGQFVSARAERSRSDFDSLGRTVLRMIMAATSPALLAQGASRYEPISLQVPPLEVSPDNPLFELLGSLGEYEIPPKYQEALAIVAGNAAQGRKTLVWASFVRSITTLESLLADFSPAVVHGGTPDRQEQIDRFRTDPACQVLISNPATLGEGISLHQVCHDAVYVDRDFQAGRFLQSLDRIHRLGLAPDAETNVTILTARETIDEVVALRLNEKLDFMGRILDDSAVQQLGDPDDEPAAVAGMDSADAEALMLHIAARKA</sequence>
<proteinExistence type="predicted"/>
<feature type="domain" description="Helicase ATP-binding" evidence="2">
    <location>
        <begin position="130"/>
        <end position="289"/>
    </location>
</feature>
<dbReference type="EMBL" id="JAAGNC010000081">
    <property type="protein sequence ID" value="NEC56843.1"/>
    <property type="molecule type" value="Genomic_DNA"/>
</dbReference>
<dbReference type="InterPro" id="IPR014001">
    <property type="entry name" value="Helicase_ATP-bd"/>
</dbReference>
<dbReference type="SUPFAM" id="SSF52540">
    <property type="entry name" value="P-loop containing nucleoside triphosphate hydrolases"/>
    <property type="match status" value="2"/>
</dbReference>
<dbReference type="CDD" id="cd18793">
    <property type="entry name" value="SF2_C_SNF"/>
    <property type="match status" value="1"/>
</dbReference>
<dbReference type="Pfam" id="PF00271">
    <property type="entry name" value="Helicase_C"/>
    <property type="match status" value="1"/>
</dbReference>
<dbReference type="PANTHER" id="PTHR45766:SF6">
    <property type="entry name" value="SWI_SNF-RELATED MATRIX-ASSOCIATED ACTIN-DEPENDENT REGULATOR OF CHROMATIN SUBFAMILY A-LIKE PROTEIN 1"/>
    <property type="match status" value="1"/>
</dbReference>
<organism evidence="3 4">
    <name type="scientific">Amycolatopsis rubida</name>
    <dbReference type="NCBI Taxonomy" id="112413"/>
    <lineage>
        <taxon>Bacteria</taxon>
        <taxon>Bacillati</taxon>
        <taxon>Actinomycetota</taxon>
        <taxon>Actinomycetes</taxon>
        <taxon>Pseudonocardiales</taxon>
        <taxon>Pseudonocardiaceae</taxon>
        <taxon>Amycolatopsis</taxon>
    </lineage>
</organism>
<dbReference type="SMART" id="SM00487">
    <property type="entry name" value="DEXDc"/>
    <property type="match status" value="1"/>
</dbReference>
<comment type="caution">
    <text evidence="3">The sequence shown here is derived from an EMBL/GenBank/DDBJ whole genome shotgun (WGS) entry which is preliminary data.</text>
</comment>
<gene>
    <name evidence="3" type="ORF">G3I59_14935</name>
</gene>
<dbReference type="InterPro" id="IPR027417">
    <property type="entry name" value="P-loop_NTPase"/>
</dbReference>
<reference evidence="3 4" key="1">
    <citation type="submission" date="2020-01" db="EMBL/GenBank/DDBJ databases">
        <title>Insect and environment-associated Actinomycetes.</title>
        <authorList>
            <person name="Currrie C."/>
            <person name="Chevrette M."/>
            <person name="Carlson C."/>
            <person name="Stubbendieck R."/>
            <person name="Wendt-Pienkowski E."/>
        </authorList>
    </citation>
    <scope>NUCLEOTIDE SEQUENCE [LARGE SCALE GENOMIC DNA]</scope>
    <source>
        <strain evidence="3 4">SID8386</strain>
    </source>
</reference>
<dbReference type="RefSeq" id="WP_067577668.1">
    <property type="nucleotide sequence ID" value="NZ_JAAGNC010000081.1"/>
</dbReference>
<dbReference type="InterPro" id="IPR049730">
    <property type="entry name" value="SNF2/RAD54-like_C"/>
</dbReference>
<keyword evidence="3" id="KW-0547">Nucleotide-binding</keyword>
<dbReference type="Pfam" id="PF00176">
    <property type="entry name" value="SNF2-rel_dom"/>
    <property type="match status" value="1"/>
</dbReference>
<protein>
    <submittedName>
        <fullName evidence="3">DEAD/DEAH box helicase</fullName>
    </submittedName>
</protein>
<keyword evidence="3" id="KW-0067">ATP-binding</keyword>
<dbReference type="CDD" id="cd17919">
    <property type="entry name" value="DEXHc_Snf"/>
    <property type="match status" value="1"/>
</dbReference>
<evidence type="ECO:0000259" key="2">
    <source>
        <dbReference type="PROSITE" id="PS51192"/>
    </source>
</evidence>
<dbReference type="InterPro" id="IPR038718">
    <property type="entry name" value="SNF2-like_sf"/>
</dbReference>
<accession>A0ABX0BPH0</accession>
<dbReference type="Proteomes" id="UP000470404">
    <property type="component" value="Unassembled WGS sequence"/>
</dbReference>
<dbReference type="PROSITE" id="PS51192">
    <property type="entry name" value="HELICASE_ATP_BIND_1"/>
    <property type="match status" value="1"/>
</dbReference>
<dbReference type="GO" id="GO:0004386">
    <property type="term" value="F:helicase activity"/>
    <property type="evidence" value="ECO:0007669"/>
    <property type="project" value="UniProtKB-KW"/>
</dbReference>
<evidence type="ECO:0000313" key="4">
    <source>
        <dbReference type="Proteomes" id="UP000470404"/>
    </source>
</evidence>
<evidence type="ECO:0000313" key="3">
    <source>
        <dbReference type="EMBL" id="NEC56843.1"/>
    </source>
</evidence>